<gene>
    <name evidence="5" type="ORF">AJ79_08942</name>
</gene>
<dbReference type="PROSITE" id="PS00065">
    <property type="entry name" value="D_2_HYDROXYACID_DH_1"/>
    <property type="match status" value="1"/>
</dbReference>
<dbReference type="InterPro" id="IPR029752">
    <property type="entry name" value="D-isomer_DH_CS1"/>
</dbReference>
<dbReference type="InterPro" id="IPR036291">
    <property type="entry name" value="NAD(P)-bd_dom_sf"/>
</dbReference>
<dbReference type="GO" id="GO:0030267">
    <property type="term" value="F:glyoxylate reductase (NADPH) activity"/>
    <property type="evidence" value="ECO:0007669"/>
    <property type="project" value="TreeGrafter"/>
</dbReference>
<evidence type="ECO:0008006" key="7">
    <source>
        <dbReference type="Google" id="ProtNLM"/>
    </source>
</evidence>
<reference evidence="5 6" key="1">
    <citation type="submission" date="2017-10" db="EMBL/GenBank/DDBJ databases">
        <title>Comparative genomics in systemic dimorphic fungi from Ajellomycetaceae.</title>
        <authorList>
            <person name="Munoz J.F."/>
            <person name="Mcewen J.G."/>
            <person name="Clay O.K."/>
            <person name="Cuomo C.A."/>
        </authorList>
    </citation>
    <scope>NUCLEOTIDE SEQUENCE [LARGE SCALE GENOMIC DNA]</scope>
    <source>
        <strain evidence="5 6">UAMH5409</strain>
    </source>
</reference>
<sequence>MESTSKPSILFVGRPIRYATSQWQQFQQNFTIIPYTSRSKAEFIAGLQPGGPYSTINGILRPAISEPQIDLPLLDKELISHLPSSCKIISSVNHGYDGMDTEELGRRGIWYCNGAGAANDSTADIALFLILAAFRYTTFSESRLREMRGAKYFAVEGDVVPYSNTTRNRILGVVGMGKIGVEISLRARAFGMRIHYYSRTRRGKDIEEGLLGGAVYHDSLKGMLAVADCVLLACPHTPETHHVLNRETFGMMKKGVRIVNIARGKCVDEEALATAIEDGTVAGAGLDVYHDEPVVNPRLLDNKRITLLPHMGGACVDTHENFERIAMDNLEAYFLGDGKPITPVNHVESLISRG</sequence>
<dbReference type="SUPFAM" id="SSF51735">
    <property type="entry name" value="NAD(P)-binding Rossmann-fold domains"/>
    <property type="match status" value="1"/>
</dbReference>
<feature type="domain" description="D-isomer specific 2-hydroxyacid dehydrogenase catalytic" evidence="3">
    <location>
        <begin position="74"/>
        <end position="345"/>
    </location>
</feature>
<dbReference type="SUPFAM" id="SSF52283">
    <property type="entry name" value="Formate/glycerate dehydrogenase catalytic domain-like"/>
    <property type="match status" value="1"/>
</dbReference>
<organism evidence="5 6">
    <name type="scientific">Helicocarpus griseus UAMH5409</name>
    <dbReference type="NCBI Taxonomy" id="1447875"/>
    <lineage>
        <taxon>Eukaryota</taxon>
        <taxon>Fungi</taxon>
        <taxon>Dikarya</taxon>
        <taxon>Ascomycota</taxon>
        <taxon>Pezizomycotina</taxon>
        <taxon>Eurotiomycetes</taxon>
        <taxon>Eurotiomycetidae</taxon>
        <taxon>Onygenales</taxon>
        <taxon>Ajellomycetaceae</taxon>
        <taxon>Helicocarpus</taxon>
    </lineage>
</organism>
<dbReference type="OrthoDB" id="9991913at2759"/>
<dbReference type="STRING" id="1447875.A0A2B7WFS8"/>
<dbReference type="EMBL" id="PDNB01000229">
    <property type="protein sequence ID" value="PGG98233.1"/>
    <property type="molecule type" value="Genomic_DNA"/>
</dbReference>
<proteinExistence type="inferred from homology"/>
<dbReference type="GO" id="GO:0051287">
    <property type="term" value="F:NAD binding"/>
    <property type="evidence" value="ECO:0007669"/>
    <property type="project" value="InterPro"/>
</dbReference>
<dbReference type="InterPro" id="IPR050223">
    <property type="entry name" value="D-isomer_2-hydroxyacid_DH"/>
</dbReference>
<dbReference type="GO" id="GO:0016618">
    <property type="term" value="F:hydroxypyruvate reductase [NAD(P)H] activity"/>
    <property type="evidence" value="ECO:0007669"/>
    <property type="project" value="TreeGrafter"/>
</dbReference>
<evidence type="ECO:0000256" key="2">
    <source>
        <dbReference type="RuleBase" id="RU003719"/>
    </source>
</evidence>
<dbReference type="Pfam" id="PF00389">
    <property type="entry name" value="2-Hacid_dh"/>
    <property type="match status" value="1"/>
</dbReference>
<evidence type="ECO:0000259" key="3">
    <source>
        <dbReference type="Pfam" id="PF00389"/>
    </source>
</evidence>
<evidence type="ECO:0000313" key="5">
    <source>
        <dbReference type="EMBL" id="PGG98233.1"/>
    </source>
</evidence>
<dbReference type="AlphaFoldDB" id="A0A2B7WFS8"/>
<dbReference type="InterPro" id="IPR006140">
    <property type="entry name" value="D-isomer_DH_NAD-bd"/>
</dbReference>
<dbReference type="PANTHER" id="PTHR10996">
    <property type="entry name" value="2-HYDROXYACID DEHYDROGENASE-RELATED"/>
    <property type="match status" value="1"/>
</dbReference>
<evidence type="ECO:0000313" key="6">
    <source>
        <dbReference type="Proteomes" id="UP000223968"/>
    </source>
</evidence>
<accession>A0A2B7WFS8</accession>
<dbReference type="CDD" id="cd12168">
    <property type="entry name" value="Mand_dh_like"/>
    <property type="match status" value="1"/>
</dbReference>
<keyword evidence="6" id="KW-1185">Reference proteome</keyword>
<protein>
    <recommendedName>
        <fullName evidence="7">D-isomer specific 2-hydroxyacid dehydrogenase NAD-binding domain-containing protein</fullName>
    </recommendedName>
</protein>
<dbReference type="Proteomes" id="UP000223968">
    <property type="component" value="Unassembled WGS sequence"/>
</dbReference>
<dbReference type="PANTHER" id="PTHR10996:SF281">
    <property type="entry name" value="D-ISOMER SPECIFIC 2-HYDROXYACID DEHYDROGENASE NAD-BINDING DOMAIN-CONTAINING PROTEIN-RELATED"/>
    <property type="match status" value="1"/>
</dbReference>
<dbReference type="GO" id="GO:0005829">
    <property type="term" value="C:cytosol"/>
    <property type="evidence" value="ECO:0007669"/>
    <property type="project" value="TreeGrafter"/>
</dbReference>
<comment type="similarity">
    <text evidence="2">Belongs to the D-isomer specific 2-hydroxyacid dehydrogenase family.</text>
</comment>
<keyword evidence="1 2" id="KW-0560">Oxidoreductase</keyword>
<evidence type="ECO:0000256" key="1">
    <source>
        <dbReference type="ARBA" id="ARBA00023002"/>
    </source>
</evidence>
<feature type="domain" description="D-isomer specific 2-hydroxyacid dehydrogenase NAD-binding" evidence="4">
    <location>
        <begin position="129"/>
        <end position="312"/>
    </location>
</feature>
<dbReference type="Gene3D" id="3.40.50.720">
    <property type="entry name" value="NAD(P)-binding Rossmann-like Domain"/>
    <property type="match status" value="2"/>
</dbReference>
<dbReference type="InterPro" id="IPR006139">
    <property type="entry name" value="D-isomer_2_OHA_DH_cat_dom"/>
</dbReference>
<comment type="caution">
    <text evidence="5">The sequence shown here is derived from an EMBL/GenBank/DDBJ whole genome shotgun (WGS) entry which is preliminary data.</text>
</comment>
<name>A0A2B7WFS8_9EURO</name>
<dbReference type="Pfam" id="PF02826">
    <property type="entry name" value="2-Hacid_dh_C"/>
    <property type="match status" value="1"/>
</dbReference>
<evidence type="ECO:0000259" key="4">
    <source>
        <dbReference type="Pfam" id="PF02826"/>
    </source>
</evidence>